<accession>A0A0P1KZG0</accession>
<keyword evidence="4" id="KW-0210">Decarboxylase</keyword>
<dbReference type="GO" id="GO:0000287">
    <property type="term" value="F:magnesium ion binding"/>
    <property type="evidence" value="ECO:0007669"/>
    <property type="project" value="InterPro"/>
</dbReference>
<evidence type="ECO:0000259" key="10">
    <source>
        <dbReference type="Pfam" id="PF00205"/>
    </source>
</evidence>
<evidence type="ECO:0000256" key="9">
    <source>
        <dbReference type="RuleBase" id="RU362132"/>
    </source>
</evidence>
<keyword evidence="6 9" id="KW-0786">Thiamine pyrophosphate</keyword>
<dbReference type="GO" id="GO:0004737">
    <property type="term" value="F:pyruvate decarboxylase activity"/>
    <property type="evidence" value="ECO:0007669"/>
    <property type="project" value="TreeGrafter"/>
</dbReference>
<reference evidence="14" key="1">
    <citation type="submission" date="2015-10" db="EMBL/GenBank/DDBJ databases">
        <authorList>
            <person name="Devillers H."/>
        </authorList>
    </citation>
    <scope>NUCLEOTIDE SEQUENCE [LARGE SCALE GENOMIC DNA]</scope>
</reference>
<dbReference type="AlphaFoldDB" id="A0A0P1KZG0"/>
<dbReference type="EMBL" id="LN890573">
    <property type="protein sequence ID" value="CUS22846.1"/>
    <property type="molecule type" value="Genomic_DNA"/>
</dbReference>
<dbReference type="InterPro" id="IPR012001">
    <property type="entry name" value="Thiamin_PyroP_enz_TPP-bd_dom"/>
</dbReference>
<evidence type="ECO:0000259" key="12">
    <source>
        <dbReference type="Pfam" id="PF02776"/>
    </source>
</evidence>
<evidence type="ECO:0000256" key="3">
    <source>
        <dbReference type="ARBA" id="ARBA00022723"/>
    </source>
</evidence>
<dbReference type="InterPro" id="IPR029061">
    <property type="entry name" value="THDP-binding"/>
</dbReference>
<dbReference type="OrthoDB" id="3970464at2759"/>
<feature type="binding site" evidence="8">
    <location>
        <position position="484"/>
    </location>
    <ligand>
        <name>Mg(2+)</name>
        <dbReference type="ChEBI" id="CHEBI:18420"/>
    </ligand>
</feature>
<comment type="similarity">
    <text evidence="2 9">Belongs to the TPP enzyme family.</text>
</comment>
<dbReference type="InterPro" id="IPR012110">
    <property type="entry name" value="PDC/IPDC-like"/>
</dbReference>
<evidence type="ECO:0000256" key="5">
    <source>
        <dbReference type="ARBA" id="ARBA00022842"/>
    </source>
</evidence>
<comment type="cofactor">
    <cofactor evidence="1">
        <name>thiamine diphosphate</name>
        <dbReference type="ChEBI" id="CHEBI:58937"/>
    </cofactor>
</comment>
<keyword evidence="5 8" id="KW-0460">Magnesium</keyword>
<gene>
    <name evidence="13" type="ORF">LAQU0_S07e01442g</name>
</gene>
<keyword evidence="3 8" id="KW-0479">Metal-binding</keyword>
<evidence type="ECO:0000313" key="14">
    <source>
        <dbReference type="Proteomes" id="UP000236544"/>
    </source>
</evidence>
<feature type="domain" description="Thiamine pyrophosphate enzyme central" evidence="10">
    <location>
        <begin position="213"/>
        <end position="348"/>
    </location>
</feature>
<dbReference type="InterPro" id="IPR012000">
    <property type="entry name" value="Thiamin_PyroP_enz_cen_dom"/>
</dbReference>
<evidence type="ECO:0000256" key="6">
    <source>
        <dbReference type="ARBA" id="ARBA00023052"/>
    </source>
</evidence>
<dbReference type="CDD" id="cd02005">
    <property type="entry name" value="TPP_PDC_IPDC"/>
    <property type="match status" value="1"/>
</dbReference>
<comment type="cofactor">
    <cofactor evidence="8">
        <name>Mg(2+)</name>
        <dbReference type="ChEBI" id="CHEBI:18420"/>
    </cofactor>
    <text evidence="8">Binds 1 Mg(2+) per subunit.</text>
</comment>
<dbReference type="SUPFAM" id="SSF52518">
    <property type="entry name" value="Thiamin diphosphate-binding fold (THDP-binding)"/>
    <property type="match status" value="2"/>
</dbReference>
<dbReference type="PIRSF" id="PIRSF036565">
    <property type="entry name" value="Pyruvt_ip_decrb"/>
    <property type="match status" value="1"/>
</dbReference>
<protein>
    <submittedName>
        <fullName evidence="13">LAQU0S07e01442g1_1</fullName>
    </submittedName>
</protein>
<evidence type="ECO:0000256" key="2">
    <source>
        <dbReference type="ARBA" id="ARBA00007812"/>
    </source>
</evidence>
<dbReference type="InterPro" id="IPR029035">
    <property type="entry name" value="DHS-like_NAD/FAD-binding_dom"/>
</dbReference>
<dbReference type="Pfam" id="PF02775">
    <property type="entry name" value="TPP_enzyme_C"/>
    <property type="match status" value="1"/>
</dbReference>
<proteinExistence type="inferred from homology"/>
<name>A0A0P1KZG0_9SACH</name>
<organism evidence="13 14">
    <name type="scientific">Lachancea quebecensis</name>
    <dbReference type="NCBI Taxonomy" id="1654605"/>
    <lineage>
        <taxon>Eukaryota</taxon>
        <taxon>Fungi</taxon>
        <taxon>Dikarya</taxon>
        <taxon>Ascomycota</taxon>
        <taxon>Saccharomycotina</taxon>
        <taxon>Saccharomycetes</taxon>
        <taxon>Saccharomycetales</taxon>
        <taxon>Saccharomycetaceae</taxon>
        <taxon>Lachancea</taxon>
    </lineage>
</organism>
<dbReference type="SUPFAM" id="SSF52467">
    <property type="entry name" value="DHS-like NAD/FAD-binding domain"/>
    <property type="match status" value="1"/>
</dbReference>
<feature type="domain" description="Thiamine pyrophosphate enzyme N-terminal TPP-binding" evidence="12">
    <location>
        <begin position="18"/>
        <end position="119"/>
    </location>
</feature>
<dbReference type="InterPro" id="IPR047213">
    <property type="entry name" value="TPP_PYR_PDC_IPDC-like"/>
</dbReference>
<dbReference type="PANTHER" id="PTHR43452:SF30">
    <property type="entry name" value="PYRUVATE DECARBOXYLASE ISOZYME 1-RELATED"/>
    <property type="match status" value="1"/>
</dbReference>
<dbReference type="Gene3D" id="3.40.50.970">
    <property type="match status" value="2"/>
</dbReference>
<sequence length="607" mass="67158">MYMNYAYECGLPPEIPLTQYLLHRLRQLGIATIFGVPGGYNMPFLREICNVPQMKWAGNTNELNAAYAADGYSRIKHLACLVTTFGVGELSAINGVAGSFAEHVGLLHFVGMPPLAAQMRKLLLHHTLGNGDYKVFHRLGSDVTQYTAVLADTETCSKEVDKCISIAFTKQRPVYLGVPTNISDTLVSSALLNVPLDLSAHEGKTEVQEDFANAVVSAMYKCKNPAIIVDACVSRHDVVAEVRQLVELTQFPVFCTPMGKGAINEHHPRFGGTFVGSISPPQVREVVDFSDFVLVVGALLSDFNSSSFHFAYKAKNTALLFSGYAKLKNAMYPDLELKTALRALLRKLDPSKLKYRPEHVPEVIKPKIKLMNNVPLRQEWVWNQISNWFREGDIVITETGTSAFGVNQSRFPNNTRCITQALWGSVGYSVGACLGASFAAREEGNHSRVILFVGDGALQLTVQEISTMIRWRLKPIIFLMNNSGYTIDRLLHRKSNAGYHDIQAWDNLKILPTFGAKDYDTRVVKTVGDFLGLINDPGFALNNKIKMVEVVLPPMDAPPALMDKWLIADNNDETGSEDINGWQSSKRIKLDSQPSVDSLASIDSLDI</sequence>
<dbReference type="Gene3D" id="3.40.50.1220">
    <property type="entry name" value="TPP-binding domain"/>
    <property type="match status" value="1"/>
</dbReference>
<dbReference type="PANTHER" id="PTHR43452">
    <property type="entry name" value="PYRUVATE DECARBOXYLASE"/>
    <property type="match status" value="1"/>
</dbReference>
<dbReference type="Proteomes" id="UP000236544">
    <property type="component" value="Unassembled WGS sequence"/>
</dbReference>
<dbReference type="InterPro" id="IPR011766">
    <property type="entry name" value="TPP_enzyme_TPP-bd"/>
</dbReference>
<evidence type="ECO:0000256" key="4">
    <source>
        <dbReference type="ARBA" id="ARBA00022793"/>
    </source>
</evidence>
<dbReference type="FunFam" id="3.40.50.970:FF:000024">
    <property type="entry name" value="Pyruvate decarboxylase isozyme"/>
    <property type="match status" value="1"/>
</dbReference>
<dbReference type="Pfam" id="PF00205">
    <property type="entry name" value="TPP_enzyme_M"/>
    <property type="match status" value="1"/>
</dbReference>
<evidence type="ECO:0000313" key="13">
    <source>
        <dbReference type="EMBL" id="CUS22846.1"/>
    </source>
</evidence>
<keyword evidence="7" id="KW-0456">Lyase</keyword>
<evidence type="ECO:0000259" key="11">
    <source>
        <dbReference type="Pfam" id="PF02775"/>
    </source>
</evidence>
<dbReference type="FunFam" id="3.40.50.970:FF:000019">
    <property type="entry name" value="Pyruvate decarboxylase isozyme"/>
    <property type="match status" value="1"/>
</dbReference>
<dbReference type="GO" id="GO:0030976">
    <property type="term" value="F:thiamine pyrophosphate binding"/>
    <property type="evidence" value="ECO:0007669"/>
    <property type="project" value="InterPro"/>
</dbReference>
<dbReference type="CDD" id="cd07038">
    <property type="entry name" value="TPP_PYR_PDC_IPDC_like"/>
    <property type="match status" value="1"/>
</dbReference>
<feature type="binding site" evidence="8">
    <location>
        <position position="455"/>
    </location>
    <ligand>
        <name>Mg(2+)</name>
        <dbReference type="ChEBI" id="CHEBI:18420"/>
    </ligand>
</feature>
<dbReference type="InterPro" id="IPR047214">
    <property type="entry name" value="TPP_PDC_IPDC"/>
</dbReference>
<feature type="binding site" evidence="8">
    <location>
        <position position="482"/>
    </location>
    <ligand>
        <name>Mg(2+)</name>
        <dbReference type="ChEBI" id="CHEBI:18420"/>
    </ligand>
</feature>
<evidence type="ECO:0000256" key="8">
    <source>
        <dbReference type="PIRSR" id="PIRSR036565-2"/>
    </source>
</evidence>
<dbReference type="Pfam" id="PF02776">
    <property type="entry name" value="TPP_enzyme_N"/>
    <property type="match status" value="1"/>
</dbReference>
<dbReference type="GO" id="GO:0005634">
    <property type="term" value="C:nucleus"/>
    <property type="evidence" value="ECO:0007669"/>
    <property type="project" value="TreeGrafter"/>
</dbReference>
<keyword evidence="14" id="KW-1185">Reference proteome</keyword>
<feature type="domain" description="Thiamine pyrophosphate enzyme TPP-binding" evidence="11">
    <location>
        <begin position="400"/>
        <end position="517"/>
    </location>
</feature>
<evidence type="ECO:0000256" key="7">
    <source>
        <dbReference type="ARBA" id="ARBA00023239"/>
    </source>
</evidence>
<dbReference type="GO" id="GO:0005829">
    <property type="term" value="C:cytosol"/>
    <property type="evidence" value="ECO:0007669"/>
    <property type="project" value="TreeGrafter"/>
</dbReference>
<dbReference type="GO" id="GO:0000949">
    <property type="term" value="P:aromatic amino acid family catabolic process to alcohol via Ehrlich pathway"/>
    <property type="evidence" value="ECO:0007669"/>
    <property type="project" value="TreeGrafter"/>
</dbReference>
<evidence type="ECO:0000256" key="1">
    <source>
        <dbReference type="ARBA" id="ARBA00001964"/>
    </source>
</evidence>